<keyword evidence="4" id="KW-0812">Transmembrane</keyword>
<dbReference type="AlphaFoldDB" id="A0AA39TCN1"/>
<feature type="transmembrane region" description="Helical" evidence="4">
    <location>
        <begin position="222"/>
        <end position="243"/>
    </location>
</feature>
<keyword evidence="2 3" id="KW-0040">ANK repeat</keyword>
<name>A0AA39TCN1_ACESA</name>
<dbReference type="Proteomes" id="UP001168877">
    <property type="component" value="Unassembled WGS sequence"/>
</dbReference>
<evidence type="ECO:0000256" key="3">
    <source>
        <dbReference type="PROSITE-ProRule" id="PRU00023"/>
    </source>
</evidence>
<feature type="repeat" description="ANK" evidence="3">
    <location>
        <begin position="20"/>
        <end position="42"/>
    </location>
</feature>
<sequence length="277" mass="30854">MIAKKLIIEDKSAACKADNQGKTALHVAAGLGRVTIMRELISSCPGCCELVDNRGWNVLHFASTSRNSNAIKLILRNPSLGNLVNEKDEKGNTPFLQAASMHFIINHPKVDNLVFNNDNHNAADILVNPLTHIYPWKLREFISWHLIKLKIIRCRRFMLAVDNNEGVKEDKGDSVLSSNSKGNGNVLVVATLSYVVFNYLFLQPHATHTRQLIKLELGRKLLTGYAMLAMIGAFLAGTCAVLYDDKKLAFGACAFPVAFILYFRMFCVHRMPGVKVK</sequence>
<dbReference type="PROSITE" id="PS50088">
    <property type="entry name" value="ANK_REPEAT"/>
    <property type="match status" value="1"/>
</dbReference>
<keyword evidence="4" id="KW-1133">Transmembrane helix</keyword>
<dbReference type="PANTHER" id="PTHR24186:SF36">
    <property type="entry name" value="SERINE_THREONINE-PROTEIN PHOSPHATASE 6 REGULATORY ANKYRIN REPEAT SUBUNIT A-LIKE"/>
    <property type="match status" value="1"/>
</dbReference>
<keyword evidence="4" id="KW-0472">Membrane</keyword>
<evidence type="ECO:0000256" key="2">
    <source>
        <dbReference type="ARBA" id="ARBA00023043"/>
    </source>
</evidence>
<protein>
    <recommendedName>
        <fullName evidence="7">PGG domain-containing protein</fullName>
    </recommendedName>
</protein>
<comment type="caution">
    <text evidence="5">The sequence shown here is derived from an EMBL/GenBank/DDBJ whole genome shotgun (WGS) entry which is preliminary data.</text>
</comment>
<evidence type="ECO:0000256" key="1">
    <source>
        <dbReference type="ARBA" id="ARBA00022737"/>
    </source>
</evidence>
<dbReference type="PANTHER" id="PTHR24186">
    <property type="entry name" value="PROTEIN PHOSPHATASE 1 REGULATORY SUBUNIT"/>
    <property type="match status" value="1"/>
</dbReference>
<dbReference type="SMART" id="SM00248">
    <property type="entry name" value="ANK"/>
    <property type="match status" value="3"/>
</dbReference>
<dbReference type="GO" id="GO:0005886">
    <property type="term" value="C:plasma membrane"/>
    <property type="evidence" value="ECO:0007669"/>
    <property type="project" value="TreeGrafter"/>
</dbReference>
<evidence type="ECO:0000256" key="4">
    <source>
        <dbReference type="SAM" id="Phobius"/>
    </source>
</evidence>
<evidence type="ECO:0000313" key="6">
    <source>
        <dbReference type="Proteomes" id="UP001168877"/>
    </source>
</evidence>
<dbReference type="InterPro" id="IPR002110">
    <property type="entry name" value="Ankyrin_rpt"/>
</dbReference>
<dbReference type="Gene3D" id="1.25.40.20">
    <property type="entry name" value="Ankyrin repeat-containing domain"/>
    <property type="match status" value="1"/>
</dbReference>
<dbReference type="InterPro" id="IPR036770">
    <property type="entry name" value="Ankyrin_rpt-contain_sf"/>
</dbReference>
<dbReference type="Pfam" id="PF12796">
    <property type="entry name" value="Ank_2"/>
    <property type="match status" value="1"/>
</dbReference>
<feature type="transmembrane region" description="Helical" evidence="4">
    <location>
        <begin position="184"/>
        <end position="202"/>
    </location>
</feature>
<proteinExistence type="predicted"/>
<reference evidence="5" key="2">
    <citation type="submission" date="2023-06" db="EMBL/GenBank/DDBJ databases">
        <authorList>
            <person name="Swenson N.G."/>
            <person name="Wegrzyn J.L."/>
            <person name="Mcevoy S.L."/>
        </authorList>
    </citation>
    <scope>NUCLEOTIDE SEQUENCE</scope>
    <source>
        <strain evidence="5">NS2018</strain>
        <tissue evidence="5">Leaf</tissue>
    </source>
</reference>
<evidence type="ECO:0008006" key="7">
    <source>
        <dbReference type="Google" id="ProtNLM"/>
    </source>
</evidence>
<keyword evidence="6" id="KW-1185">Reference proteome</keyword>
<organism evidence="5 6">
    <name type="scientific">Acer saccharum</name>
    <name type="common">Sugar maple</name>
    <dbReference type="NCBI Taxonomy" id="4024"/>
    <lineage>
        <taxon>Eukaryota</taxon>
        <taxon>Viridiplantae</taxon>
        <taxon>Streptophyta</taxon>
        <taxon>Embryophyta</taxon>
        <taxon>Tracheophyta</taxon>
        <taxon>Spermatophyta</taxon>
        <taxon>Magnoliopsida</taxon>
        <taxon>eudicotyledons</taxon>
        <taxon>Gunneridae</taxon>
        <taxon>Pentapetalae</taxon>
        <taxon>rosids</taxon>
        <taxon>malvids</taxon>
        <taxon>Sapindales</taxon>
        <taxon>Sapindaceae</taxon>
        <taxon>Hippocastanoideae</taxon>
        <taxon>Acereae</taxon>
        <taxon>Acer</taxon>
    </lineage>
</organism>
<reference evidence="5" key="1">
    <citation type="journal article" date="2022" name="Plant J.">
        <title>Strategies of tolerance reflected in two North American maple genomes.</title>
        <authorList>
            <person name="McEvoy S.L."/>
            <person name="Sezen U.U."/>
            <person name="Trouern-Trend A."/>
            <person name="McMahon S.M."/>
            <person name="Schaberg P.G."/>
            <person name="Yang J."/>
            <person name="Wegrzyn J.L."/>
            <person name="Swenson N.G."/>
        </authorList>
    </citation>
    <scope>NUCLEOTIDE SEQUENCE</scope>
    <source>
        <strain evidence="5">NS2018</strain>
    </source>
</reference>
<evidence type="ECO:0000313" key="5">
    <source>
        <dbReference type="EMBL" id="KAK0605198.1"/>
    </source>
</evidence>
<feature type="transmembrane region" description="Helical" evidence="4">
    <location>
        <begin position="249"/>
        <end position="267"/>
    </location>
</feature>
<dbReference type="PROSITE" id="PS50297">
    <property type="entry name" value="ANK_REP_REGION"/>
    <property type="match status" value="1"/>
</dbReference>
<dbReference type="EMBL" id="JAUESC010000002">
    <property type="protein sequence ID" value="KAK0605198.1"/>
    <property type="molecule type" value="Genomic_DNA"/>
</dbReference>
<keyword evidence="1" id="KW-0677">Repeat</keyword>
<accession>A0AA39TCN1</accession>
<dbReference type="SUPFAM" id="SSF48403">
    <property type="entry name" value="Ankyrin repeat"/>
    <property type="match status" value="1"/>
</dbReference>
<gene>
    <name evidence="5" type="ORF">LWI29_024054</name>
</gene>